<dbReference type="GO" id="GO:0031369">
    <property type="term" value="F:translation initiation factor binding"/>
    <property type="evidence" value="ECO:0007669"/>
    <property type="project" value="TreeGrafter"/>
</dbReference>
<gene>
    <name evidence="1" type="ORF">CPELLU_LOCUS13138</name>
</gene>
<name>A0A9N9I8M6_9GLOM</name>
<dbReference type="OrthoDB" id="424572at2759"/>
<dbReference type="PANTHER" id="PTHR45887">
    <property type="entry name" value="TRANSLATION INITIATION FACTOR EIF-2B SUBUNIT EPSILON"/>
    <property type="match status" value="1"/>
</dbReference>
<dbReference type="EMBL" id="CAJVQA010013549">
    <property type="protein sequence ID" value="CAG8725165.1"/>
    <property type="molecule type" value="Genomic_DNA"/>
</dbReference>
<comment type="caution">
    <text evidence="1">The sequence shown here is derived from an EMBL/GenBank/DDBJ whole genome shotgun (WGS) entry which is preliminary data.</text>
</comment>
<dbReference type="GO" id="GO:0003743">
    <property type="term" value="F:translation initiation factor activity"/>
    <property type="evidence" value="ECO:0007669"/>
    <property type="project" value="TreeGrafter"/>
</dbReference>
<protein>
    <submittedName>
        <fullName evidence="1">1464_t:CDS:1</fullName>
    </submittedName>
</protein>
<organism evidence="1 2">
    <name type="scientific">Cetraspora pellucida</name>
    <dbReference type="NCBI Taxonomy" id="1433469"/>
    <lineage>
        <taxon>Eukaryota</taxon>
        <taxon>Fungi</taxon>
        <taxon>Fungi incertae sedis</taxon>
        <taxon>Mucoromycota</taxon>
        <taxon>Glomeromycotina</taxon>
        <taxon>Glomeromycetes</taxon>
        <taxon>Diversisporales</taxon>
        <taxon>Gigasporaceae</taxon>
        <taxon>Cetraspora</taxon>
    </lineage>
</organism>
<sequence>LRRRRINVEATDKISITPDILNTTVEPDFIVEQLSLKMPPPKTSDKNLDFESTLQAVILADSFNERFRIITLDRPRVVKEACPFHRTSESTIFVLDGKTNECVHCETVELYPRKHRMIMDMEVFKKHADVQIRNDLIDCQIDIRSVELYSPRIFDYQDIRKDLFMKNVIRVTRRLNNGSTGHHLDAQLWVSTVGANPNIGIYHRIVNKLQVGQMSDGQ</sequence>
<dbReference type="AlphaFoldDB" id="A0A9N9I8M6"/>
<dbReference type="PANTHER" id="PTHR45887:SF1">
    <property type="entry name" value="TRANSLATION INITIATION FACTOR EIF-2B SUBUNIT EPSILON"/>
    <property type="match status" value="1"/>
</dbReference>
<dbReference type="InterPro" id="IPR051956">
    <property type="entry name" value="eIF2B_epsilon"/>
</dbReference>
<proteinExistence type="predicted"/>
<keyword evidence="2" id="KW-1185">Reference proteome</keyword>
<dbReference type="GO" id="GO:0005085">
    <property type="term" value="F:guanyl-nucleotide exchange factor activity"/>
    <property type="evidence" value="ECO:0007669"/>
    <property type="project" value="TreeGrafter"/>
</dbReference>
<evidence type="ECO:0000313" key="1">
    <source>
        <dbReference type="EMBL" id="CAG8725165.1"/>
    </source>
</evidence>
<feature type="non-terminal residue" evidence="1">
    <location>
        <position position="1"/>
    </location>
</feature>
<accession>A0A9N9I8M6</accession>
<dbReference type="GO" id="GO:0005851">
    <property type="term" value="C:eukaryotic translation initiation factor 2B complex"/>
    <property type="evidence" value="ECO:0007669"/>
    <property type="project" value="TreeGrafter"/>
</dbReference>
<dbReference type="Proteomes" id="UP000789759">
    <property type="component" value="Unassembled WGS sequence"/>
</dbReference>
<reference evidence="1" key="1">
    <citation type="submission" date="2021-06" db="EMBL/GenBank/DDBJ databases">
        <authorList>
            <person name="Kallberg Y."/>
            <person name="Tangrot J."/>
            <person name="Rosling A."/>
        </authorList>
    </citation>
    <scope>NUCLEOTIDE SEQUENCE</scope>
    <source>
        <strain evidence="1">FL966</strain>
    </source>
</reference>
<evidence type="ECO:0000313" key="2">
    <source>
        <dbReference type="Proteomes" id="UP000789759"/>
    </source>
</evidence>